<evidence type="ECO:0000313" key="2">
    <source>
        <dbReference type="EMBL" id="AII21865.1"/>
    </source>
</evidence>
<feature type="domain" description="Bacteriophage Mu GpT" evidence="1">
    <location>
        <begin position="8"/>
        <end position="161"/>
    </location>
</feature>
<evidence type="ECO:0000313" key="3">
    <source>
        <dbReference type="Proteomes" id="UP000006183"/>
    </source>
</evidence>
<sequence>MLINKQSLNAAFVAIKTIFNNAFAAAPTTWQKIAMEVPSNTSSNDYKWLSTFPKMRRWIGAKVVKNLKAYKYVVENEDFEATVEVDRNDIEDDQIGIYSPQAKMAGYSAAQLPDELVYEAVNGAFTKPCFDGQYFIDTDHPVGDASVSNKGTAPLSNASQAAAKASYGAARTAMKKFKDEEGRSLNVSPNVLLVGPALEDVAKMLLTNPKLADNTPNPYVGTAELVVDGRIESDTAWFLLDTTKPVKPFIFQPRKQPEFVSQVNLDSDDVFNLRKLKFGAEARAAAGYGFWQLAYGSTGTGA</sequence>
<organism evidence="2 3">
    <name type="scientific">Pseudomonas phage PaMx73</name>
    <dbReference type="NCBI Taxonomy" id="1175655"/>
    <lineage>
        <taxon>Viruses</taxon>
        <taxon>Duplodnaviria</taxon>
        <taxon>Heunggongvirae</taxon>
        <taxon>Uroviricota</taxon>
        <taxon>Caudoviricetes</taxon>
        <taxon>Casadabanvirus</taxon>
        <taxon>Casadabanvirus JBD26</taxon>
        <taxon>Casadabanvirus D3112</taxon>
    </lineage>
</organism>
<feature type="domain" description="Bacteriophage Mu GpT" evidence="1">
    <location>
        <begin position="233"/>
        <end position="298"/>
    </location>
</feature>
<evidence type="ECO:0000259" key="1">
    <source>
        <dbReference type="Pfam" id="PF10124"/>
    </source>
</evidence>
<proteinExistence type="predicted"/>
<reference evidence="2 3" key="1">
    <citation type="journal article" date="2012" name="Appl. Environ. Microbiol.">
        <title>High Diversity and Novel Species of Pseudomonas aeruginosa Bacteriophages.</title>
        <authorList>
            <person name="Sepulveda-Robles O."/>
            <person name="Kameyama L."/>
            <person name="Guarneros G."/>
        </authorList>
    </citation>
    <scope>NUCLEOTIDE SEQUENCE [LARGE SCALE GENOMIC DNA]</scope>
</reference>
<accession>A0A076FR19</accession>
<gene>
    <name evidence="2" type="ORF">PaMx73_37</name>
</gene>
<dbReference type="Pfam" id="PF10124">
    <property type="entry name" value="Mu-like_gpT"/>
    <property type="match status" value="2"/>
</dbReference>
<dbReference type="InterPro" id="IPR018774">
    <property type="entry name" value="Phage_Mu_GpT"/>
</dbReference>
<protein>
    <submittedName>
        <fullName evidence="2">Major head subunit protein</fullName>
    </submittedName>
</protein>
<dbReference type="Proteomes" id="UP000006183">
    <property type="component" value="Segment"/>
</dbReference>
<dbReference type="EMBL" id="JQ067085">
    <property type="protein sequence ID" value="AII21865.1"/>
    <property type="molecule type" value="Genomic_DNA"/>
</dbReference>
<name>A0A076FR19_9CAUD</name>